<dbReference type="EMBL" id="CP022387">
    <property type="protein sequence ID" value="ATA89134.1"/>
    <property type="molecule type" value="Genomic_DNA"/>
</dbReference>
<dbReference type="KEGG" id="csto:CGC58_05020"/>
<sequence length="76" mass="9048">MKSYLVPTHYVVGFGTKNRYNTYNLWLFKVRKVHTDSWVRVSDNGATTSKNNYLPYYMNTHAILGKDFVTYTLYRK</sequence>
<evidence type="ECO:0000313" key="1">
    <source>
        <dbReference type="EMBL" id="ATA89134.1"/>
    </source>
</evidence>
<reference evidence="2" key="1">
    <citation type="submission" date="2017-06" db="EMBL/GenBank/DDBJ databases">
        <title>Capnocytophaga spp. assemblies.</title>
        <authorList>
            <person name="Gulvik C.A."/>
        </authorList>
    </citation>
    <scope>NUCLEOTIDE SEQUENCE [LARGE SCALE GENOMIC DNA]</scope>
    <source>
        <strain evidence="2">H2177</strain>
    </source>
</reference>
<organism evidence="1 2">
    <name type="scientific">Capnocytophaga stomatis</name>
    <dbReference type="NCBI Taxonomy" id="1848904"/>
    <lineage>
        <taxon>Bacteria</taxon>
        <taxon>Pseudomonadati</taxon>
        <taxon>Bacteroidota</taxon>
        <taxon>Flavobacteriia</taxon>
        <taxon>Flavobacteriales</taxon>
        <taxon>Flavobacteriaceae</taxon>
        <taxon>Capnocytophaga</taxon>
    </lineage>
</organism>
<dbReference type="AlphaFoldDB" id="A0A250FVP5"/>
<name>A0A250FVP5_9FLAO</name>
<dbReference type="RefSeq" id="WP_095895534.1">
    <property type="nucleotide sequence ID" value="NZ_CP022387.1"/>
</dbReference>
<protein>
    <submittedName>
        <fullName evidence="1">Uncharacterized protein</fullName>
    </submittedName>
</protein>
<evidence type="ECO:0000313" key="2">
    <source>
        <dbReference type="Proteomes" id="UP000217348"/>
    </source>
</evidence>
<dbReference type="Proteomes" id="UP000217348">
    <property type="component" value="Chromosome"/>
</dbReference>
<proteinExistence type="predicted"/>
<gene>
    <name evidence="1" type="ORF">CGC58_05020</name>
</gene>
<accession>A0A250FVP5</accession>